<dbReference type="Proteomes" id="UP000030643">
    <property type="component" value="Unassembled WGS sequence"/>
</dbReference>
<dbReference type="PANTHER" id="PTHR12598">
    <property type="entry name" value="COPPER HOMEOSTASIS PROTEIN CUTC"/>
    <property type="match status" value="1"/>
</dbReference>
<accession>A0A069CZ47</accession>
<dbReference type="InterPro" id="IPR036822">
    <property type="entry name" value="CutC-like_dom_sf"/>
</dbReference>
<dbReference type="eggNOG" id="COG3142">
    <property type="taxonomic scope" value="Bacteria"/>
</dbReference>
<reference evidence="4" key="1">
    <citation type="journal article" date="2014" name="Genome Announc.">
        <title>Draft genome sequence of Weissella oryzae SG25T, isolated from fermented rice grains.</title>
        <authorList>
            <person name="Tanizawa Y."/>
            <person name="Fujisawa T."/>
            <person name="Mochizuki T."/>
            <person name="Kaminuma E."/>
            <person name="Suzuki Y."/>
            <person name="Nakamura Y."/>
            <person name="Tohno M."/>
        </authorList>
    </citation>
    <scope>NUCLEOTIDE SEQUENCE [LARGE SCALE GENOMIC DNA]</scope>
    <source>
        <strain evidence="4">DSM 25784 / JCM 18191 / LMG 30913 / SG25</strain>
    </source>
</reference>
<dbReference type="HAMAP" id="MF_00795">
    <property type="entry name" value="CutC"/>
    <property type="match status" value="1"/>
</dbReference>
<dbReference type="InterPro" id="IPR005627">
    <property type="entry name" value="CutC-like"/>
</dbReference>
<name>A0A069CZ47_WEIOS</name>
<dbReference type="Gene3D" id="3.20.20.380">
    <property type="entry name" value="Copper homeostasis (CutC) domain"/>
    <property type="match status" value="1"/>
</dbReference>
<dbReference type="GO" id="GO:0005507">
    <property type="term" value="F:copper ion binding"/>
    <property type="evidence" value="ECO:0007669"/>
    <property type="project" value="TreeGrafter"/>
</dbReference>
<dbReference type="RefSeq" id="WP_027698437.1">
    <property type="nucleotide sequence ID" value="NZ_DF820485.1"/>
</dbReference>
<dbReference type="PANTHER" id="PTHR12598:SF0">
    <property type="entry name" value="COPPER HOMEOSTASIS PROTEIN CUTC HOMOLOG"/>
    <property type="match status" value="1"/>
</dbReference>
<dbReference type="OrthoDB" id="9815677at2"/>
<dbReference type="GO" id="GO:0005737">
    <property type="term" value="C:cytoplasm"/>
    <property type="evidence" value="ECO:0007669"/>
    <property type="project" value="UniProtKB-SubCell"/>
</dbReference>
<sequence length="212" mass="23205">MLKEMAVADLDGVYAAINAGVDRIELNDHLEQGGLTPDFNLVAKAVELTAQAKIDLVVMVRPRAGNFCYSHFEVETMLQTILHLRTLGVSKVTFGVLTPDGGIARNYMLKLLEAAGSMEVIFHMAFDDITHEKQAMAMYWLKEHGVKRILTHGGQLSSPIDMTLDWLKETIANAPLGMTILPGGGVTYENASMIAEKLAVSELHGTRIVKLV</sequence>
<evidence type="ECO:0000256" key="2">
    <source>
        <dbReference type="HAMAP-Rule" id="MF_00795"/>
    </source>
</evidence>
<comment type="subcellular location">
    <subcellularLocation>
        <location evidence="2">Cytoplasm</location>
    </subcellularLocation>
</comment>
<dbReference type="EMBL" id="DF820485">
    <property type="protein sequence ID" value="GAK30321.1"/>
    <property type="molecule type" value="Genomic_DNA"/>
</dbReference>
<evidence type="ECO:0000313" key="4">
    <source>
        <dbReference type="Proteomes" id="UP000030643"/>
    </source>
</evidence>
<gene>
    <name evidence="2 3" type="primary">cutC</name>
    <name evidence="3" type="ORF">WOSG25_021180</name>
</gene>
<evidence type="ECO:0000256" key="1">
    <source>
        <dbReference type="ARBA" id="ARBA00007768"/>
    </source>
</evidence>
<proteinExistence type="inferred from homology"/>
<comment type="similarity">
    <text evidence="1 2">Belongs to the CutC family.</text>
</comment>
<protein>
    <recommendedName>
        <fullName evidence="2">PF03932 family protein CutC</fullName>
    </recommendedName>
</protein>
<keyword evidence="4" id="KW-1185">Reference proteome</keyword>
<evidence type="ECO:0000313" key="3">
    <source>
        <dbReference type="EMBL" id="GAK30321.1"/>
    </source>
</evidence>
<dbReference type="AlphaFoldDB" id="A0A069CZ47"/>
<dbReference type="SUPFAM" id="SSF110395">
    <property type="entry name" value="CutC-like"/>
    <property type="match status" value="1"/>
</dbReference>
<comment type="caution">
    <text evidence="2">Once thought to be involved in copper homeostasis, experiments in E.coli have shown this is not the case.</text>
</comment>
<organism evidence="3 4">
    <name type="scientific">Weissella oryzae (strain DSM 25784 / JCM 18191 / LMG 30913 / SG25)</name>
    <dbReference type="NCBI Taxonomy" id="1329250"/>
    <lineage>
        <taxon>Bacteria</taxon>
        <taxon>Bacillati</taxon>
        <taxon>Bacillota</taxon>
        <taxon>Bacilli</taxon>
        <taxon>Lactobacillales</taxon>
        <taxon>Lactobacillaceae</taxon>
        <taxon>Weissella</taxon>
    </lineage>
</organism>
<dbReference type="Pfam" id="PF03932">
    <property type="entry name" value="CutC"/>
    <property type="match status" value="1"/>
</dbReference>
<keyword evidence="2" id="KW-0963">Cytoplasm</keyword>
<dbReference type="STRING" id="1329250.WOSG25_021180"/>